<accession>A0A7X2H7E9</accession>
<sequence length="97" mass="11277">MLSDTARKLLLIMTHSSGHHRHMPTLQELETKSGRTPDFILGERGSYLYFRETTVSLKMEVIIQAINKKFTEAHSSQVISKRRVSLIIRRSTRIRHC</sequence>
<name>A0A7X2H7E9_9BACL</name>
<keyword evidence="2" id="KW-1185">Reference proteome</keyword>
<reference evidence="1 2" key="1">
    <citation type="submission" date="2019-11" db="EMBL/GenBank/DDBJ databases">
        <title>Paenibacillus monticola sp. nov., a novel PGPR strain isolated from mountain sample in China.</title>
        <authorList>
            <person name="Zhao Q."/>
            <person name="Li H.-P."/>
            <person name="Zhang J.-L."/>
        </authorList>
    </citation>
    <scope>NUCLEOTIDE SEQUENCE [LARGE SCALE GENOMIC DNA]</scope>
    <source>
        <strain evidence="1 2">LC-T2</strain>
    </source>
</reference>
<dbReference type="AlphaFoldDB" id="A0A7X2H7E9"/>
<organism evidence="1 2">
    <name type="scientific">Paenibacillus monticola</name>
    <dbReference type="NCBI Taxonomy" id="2666075"/>
    <lineage>
        <taxon>Bacteria</taxon>
        <taxon>Bacillati</taxon>
        <taxon>Bacillota</taxon>
        <taxon>Bacilli</taxon>
        <taxon>Bacillales</taxon>
        <taxon>Paenibacillaceae</taxon>
        <taxon>Paenibacillus</taxon>
    </lineage>
</organism>
<dbReference type="Proteomes" id="UP000463051">
    <property type="component" value="Unassembled WGS sequence"/>
</dbReference>
<proteinExistence type="predicted"/>
<evidence type="ECO:0000313" key="1">
    <source>
        <dbReference type="EMBL" id="MRN54886.1"/>
    </source>
</evidence>
<evidence type="ECO:0000313" key="2">
    <source>
        <dbReference type="Proteomes" id="UP000463051"/>
    </source>
</evidence>
<comment type="caution">
    <text evidence="1">The sequence shown here is derived from an EMBL/GenBank/DDBJ whole genome shotgun (WGS) entry which is preliminary data.</text>
</comment>
<gene>
    <name evidence="1" type="ORF">GJB61_18030</name>
</gene>
<dbReference type="EMBL" id="WJXB01000006">
    <property type="protein sequence ID" value="MRN54886.1"/>
    <property type="molecule type" value="Genomic_DNA"/>
</dbReference>
<protein>
    <submittedName>
        <fullName evidence="1">Uncharacterized protein</fullName>
    </submittedName>
</protein>
<dbReference type="RefSeq" id="WP_154120352.1">
    <property type="nucleotide sequence ID" value="NZ_WJXB01000006.1"/>
</dbReference>